<evidence type="ECO:0000313" key="1">
    <source>
        <dbReference type="EMBL" id="GBM48711.1"/>
    </source>
</evidence>
<dbReference type="OrthoDB" id="10060618at2759"/>
<evidence type="ECO:0000313" key="2">
    <source>
        <dbReference type="Proteomes" id="UP000499080"/>
    </source>
</evidence>
<name>A0A4Y2G5Q4_ARAVE</name>
<accession>A0A4Y2G5Q4</accession>
<organism evidence="1 2">
    <name type="scientific">Araneus ventricosus</name>
    <name type="common">Orbweaver spider</name>
    <name type="synonym">Epeira ventricosa</name>
    <dbReference type="NCBI Taxonomy" id="182803"/>
    <lineage>
        <taxon>Eukaryota</taxon>
        <taxon>Metazoa</taxon>
        <taxon>Ecdysozoa</taxon>
        <taxon>Arthropoda</taxon>
        <taxon>Chelicerata</taxon>
        <taxon>Arachnida</taxon>
        <taxon>Araneae</taxon>
        <taxon>Araneomorphae</taxon>
        <taxon>Entelegynae</taxon>
        <taxon>Araneoidea</taxon>
        <taxon>Araneidae</taxon>
        <taxon>Araneus</taxon>
    </lineage>
</organism>
<dbReference type="Proteomes" id="UP000499080">
    <property type="component" value="Unassembled WGS sequence"/>
</dbReference>
<dbReference type="EMBL" id="BGPR01253210">
    <property type="protein sequence ID" value="GBM48711.1"/>
    <property type="molecule type" value="Genomic_DNA"/>
</dbReference>
<keyword evidence="2" id="KW-1185">Reference proteome</keyword>
<gene>
    <name evidence="1" type="ORF">AVEN_240138_1</name>
</gene>
<dbReference type="AlphaFoldDB" id="A0A4Y2G5Q4"/>
<comment type="caution">
    <text evidence="1">The sequence shown here is derived from an EMBL/GenBank/DDBJ whole genome shotgun (WGS) entry which is preliminary data.</text>
</comment>
<sequence>MKRIGSRLRTLKDKMQEQPLSDGKHLSGKYRYAIMLCAKPFEQFSCTNCPRMNIQNFSALVLFPKLVLLVRIHGVGSVEAMRPVFKDLSHPDLFKV</sequence>
<reference evidence="1 2" key="1">
    <citation type="journal article" date="2019" name="Sci. Rep.">
        <title>Orb-weaving spider Araneus ventricosus genome elucidates the spidroin gene catalogue.</title>
        <authorList>
            <person name="Kono N."/>
            <person name="Nakamura H."/>
            <person name="Ohtoshi R."/>
            <person name="Moran D.A.P."/>
            <person name="Shinohara A."/>
            <person name="Yoshida Y."/>
            <person name="Fujiwara M."/>
            <person name="Mori M."/>
            <person name="Tomita M."/>
            <person name="Arakawa K."/>
        </authorList>
    </citation>
    <scope>NUCLEOTIDE SEQUENCE [LARGE SCALE GENOMIC DNA]</scope>
</reference>
<proteinExistence type="predicted"/>
<protein>
    <submittedName>
        <fullName evidence="1">Uncharacterized protein</fullName>
    </submittedName>
</protein>
<feature type="non-terminal residue" evidence="1">
    <location>
        <position position="96"/>
    </location>
</feature>